<sequence length="64" mass="7445">MAGERVVTEKNLEVENKPALINTSCYENGWLFKLKLTNPEELKELMSEEKYELFLKSDGHDKDV</sequence>
<reference evidence="1 2" key="1">
    <citation type="journal article" date="2015" name="Genome Biol. Evol.">
        <title>The genome of winter moth (Operophtera brumata) provides a genomic perspective on sexual dimorphism and phenology.</title>
        <authorList>
            <person name="Derks M.F."/>
            <person name="Smit S."/>
            <person name="Salis L."/>
            <person name="Schijlen E."/>
            <person name="Bossers A."/>
            <person name="Mateman C."/>
            <person name="Pijl A.S."/>
            <person name="de Ridder D."/>
            <person name="Groenen M.A."/>
            <person name="Visser M.E."/>
            <person name="Megens H.J."/>
        </authorList>
    </citation>
    <scope>NUCLEOTIDE SEQUENCE [LARGE SCALE GENOMIC DNA]</scope>
    <source>
        <strain evidence="1">WM2013NL</strain>
        <tissue evidence="1">Head and thorax</tissue>
    </source>
</reference>
<dbReference type="PANTHER" id="PTHR11715:SF3">
    <property type="entry name" value="GLYCINE CLEAVAGE SYSTEM H PROTEIN-RELATED"/>
    <property type="match status" value="1"/>
</dbReference>
<dbReference type="PANTHER" id="PTHR11715">
    <property type="entry name" value="GLYCINE CLEAVAGE SYSTEM H PROTEIN"/>
    <property type="match status" value="1"/>
</dbReference>
<comment type="caution">
    <text evidence="1">The sequence shown here is derived from an EMBL/GenBank/DDBJ whole genome shotgun (WGS) entry which is preliminary data.</text>
</comment>
<dbReference type="InterPro" id="IPR033753">
    <property type="entry name" value="GCV_H/Fam206"/>
</dbReference>
<dbReference type="SUPFAM" id="SSF51230">
    <property type="entry name" value="Single hybrid motif"/>
    <property type="match status" value="1"/>
</dbReference>
<protein>
    <submittedName>
        <fullName evidence="1">Glycine cleavage system h protein</fullName>
    </submittedName>
</protein>
<dbReference type="Gene3D" id="2.40.50.100">
    <property type="match status" value="1"/>
</dbReference>
<dbReference type="InterPro" id="IPR011053">
    <property type="entry name" value="Single_hybrid_motif"/>
</dbReference>
<dbReference type="GO" id="GO:0019464">
    <property type="term" value="P:glycine decarboxylation via glycine cleavage system"/>
    <property type="evidence" value="ECO:0007669"/>
    <property type="project" value="InterPro"/>
</dbReference>
<dbReference type="GO" id="GO:0005739">
    <property type="term" value="C:mitochondrion"/>
    <property type="evidence" value="ECO:0007669"/>
    <property type="project" value="TreeGrafter"/>
</dbReference>
<dbReference type="EMBL" id="JTDY01010362">
    <property type="protein sequence ID" value="KOB58228.1"/>
    <property type="molecule type" value="Genomic_DNA"/>
</dbReference>
<evidence type="ECO:0000313" key="1">
    <source>
        <dbReference type="EMBL" id="KOB58228.1"/>
    </source>
</evidence>
<dbReference type="GO" id="GO:0005960">
    <property type="term" value="C:glycine cleavage complex"/>
    <property type="evidence" value="ECO:0007669"/>
    <property type="project" value="InterPro"/>
</dbReference>
<dbReference type="Proteomes" id="UP000037510">
    <property type="component" value="Unassembled WGS sequence"/>
</dbReference>
<name>A0A0L7K4K5_OPEBR</name>
<dbReference type="Pfam" id="PF01597">
    <property type="entry name" value="GCV_H"/>
    <property type="match status" value="1"/>
</dbReference>
<evidence type="ECO:0000313" key="2">
    <source>
        <dbReference type="Proteomes" id="UP000037510"/>
    </source>
</evidence>
<gene>
    <name evidence="1" type="ORF">OBRU01_25348</name>
</gene>
<proteinExistence type="predicted"/>
<dbReference type="InterPro" id="IPR002930">
    <property type="entry name" value="GCV_H"/>
</dbReference>
<dbReference type="GO" id="GO:0009249">
    <property type="term" value="P:protein lipoylation"/>
    <property type="evidence" value="ECO:0007669"/>
    <property type="project" value="TreeGrafter"/>
</dbReference>
<organism evidence="1 2">
    <name type="scientific">Operophtera brumata</name>
    <name type="common">Winter moth</name>
    <name type="synonym">Phalaena brumata</name>
    <dbReference type="NCBI Taxonomy" id="104452"/>
    <lineage>
        <taxon>Eukaryota</taxon>
        <taxon>Metazoa</taxon>
        <taxon>Ecdysozoa</taxon>
        <taxon>Arthropoda</taxon>
        <taxon>Hexapoda</taxon>
        <taxon>Insecta</taxon>
        <taxon>Pterygota</taxon>
        <taxon>Neoptera</taxon>
        <taxon>Endopterygota</taxon>
        <taxon>Lepidoptera</taxon>
        <taxon>Glossata</taxon>
        <taxon>Ditrysia</taxon>
        <taxon>Geometroidea</taxon>
        <taxon>Geometridae</taxon>
        <taxon>Larentiinae</taxon>
        <taxon>Operophtera</taxon>
    </lineage>
</organism>
<dbReference type="AlphaFoldDB" id="A0A0L7K4K5"/>
<dbReference type="STRING" id="104452.A0A0L7K4K5"/>
<keyword evidence="2" id="KW-1185">Reference proteome</keyword>
<accession>A0A0L7K4K5</accession>